<dbReference type="GO" id="GO:0000407">
    <property type="term" value="C:phagophore assembly site"/>
    <property type="evidence" value="ECO:0007669"/>
    <property type="project" value="UniProtKB-SubCell"/>
</dbReference>
<accession>A0A507CHU2</accession>
<feature type="active site" description="Glycyl thioester intermediate" evidence="6">
    <location>
        <position position="568"/>
    </location>
</feature>
<dbReference type="GeneID" id="42002328"/>
<reference evidence="10 11" key="1">
    <citation type="journal article" date="2019" name="Sci. Rep.">
        <title>Comparative genomics of chytrid fungi reveal insights into the obligate biotrophic and pathogenic lifestyle of Synchytrium endobioticum.</title>
        <authorList>
            <person name="van de Vossenberg B.T.L.H."/>
            <person name="Warris S."/>
            <person name="Nguyen H.D.T."/>
            <person name="van Gent-Pelzer M.P.E."/>
            <person name="Joly D.L."/>
            <person name="van de Geest H.C."/>
            <person name="Bonants P.J.M."/>
            <person name="Smith D.S."/>
            <person name="Levesque C.A."/>
            <person name="van der Lee T.A.J."/>
        </authorList>
    </citation>
    <scope>NUCLEOTIDE SEQUENCE [LARGE SCALE GENOMIC DNA]</scope>
    <source>
        <strain evidence="10 11">JEL517</strain>
    </source>
</reference>
<feature type="domain" description="THIF-type NAD/FAD binding fold" evidence="8">
    <location>
        <begin position="355"/>
        <end position="595"/>
    </location>
</feature>
<keyword evidence="5 7" id="KW-0072">Autophagy</keyword>
<dbReference type="InterPro" id="IPR042523">
    <property type="entry name" value="Atg7_N_2"/>
</dbReference>
<dbReference type="GO" id="GO:0019779">
    <property type="term" value="F:Atg8 activating enzyme activity"/>
    <property type="evidence" value="ECO:0007669"/>
    <property type="project" value="TreeGrafter"/>
</dbReference>
<protein>
    <recommendedName>
        <fullName evidence="2 7">Ubiquitin-like modifier-activating enzyme ATG7</fullName>
    </recommendedName>
    <alternativeName>
        <fullName evidence="7">Autophagy-related protein 7</fullName>
    </alternativeName>
</protein>
<dbReference type="Pfam" id="PF00899">
    <property type="entry name" value="ThiF"/>
    <property type="match status" value="1"/>
</dbReference>
<keyword evidence="3 7" id="KW-0813">Transport</keyword>
<evidence type="ECO:0000256" key="3">
    <source>
        <dbReference type="ARBA" id="ARBA00022448"/>
    </source>
</evidence>
<sequence length="702" mass="77401">MEESNLLQFEPLSSAVEATFWHQFSQRKIDVYKLDDSAVDVYGYYSTGQVLSIPQPKSDAHVAEAIPARLCLGVGAFDGRHVTCGLPPYSFRAPGVLKNTNTIEEFQSVDKNKLFKDTANRIWDDIVSGSAINSPSLLNRFILLTFADLKKYRFYHWFAFPALLPEQTFNVTSAVSISVYFNPEQIESLRTSYNTFRGLPESHEAAPNDTGFFLIRKEEESNTVDVAKLVNWDDFFAKTHESKIMVGFADPSGLSTHPGWPLRNFFALLKKAKGLESVTVVCYRESMSRQSAGPDILNSIVIDVKMPGLFADPPKSVGWEKNAAGKLGPRVADLAPLMDPARLADTAVDLNLKLMRWRIAPALQLEKISSTKCLLLGAGTLGCYVARNLMAWGVRNITFVDSGKVSFTNPVRQPLFSFEDCLDGGKYKAVAAADALKRIFPGVNCVGHVLGILMPGHAVTNMDQAKSDLAELEKLIIAHDAIFLLTDSREARWLPTLLGAAHGKIVVNSALGFDTFLVMRHGMRTAETPSPSSASATTTSEVHLGCYFCNDVVAPTDSLSDRTLDQQCTVTRPGLALMASALAVELLVTILNHPRGPWAPGDVATPISESVNSPTNPLGLLPHQIRGFLSHFSNLLITGQAYDRCTACSHVVLDEYRRRGFEFVRKCLEDPSYLEEVTGLKELYKMTEDVSLDVEDDEDDFE</sequence>
<dbReference type="AlphaFoldDB" id="A0A507CHU2"/>
<dbReference type="Gene3D" id="3.40.140.100">
    <property type="entry name" value="Ubiquitin-like modifier-activating enzyme ATG7 C-terminal domain"/>
    <property type="match status" value="1"/>
</dbReference>
<keyword evidence="11" id="KW-1185">Reference proteome</keyword>
<dbReference type="Proteomes" id="UP000319731">
    <property type="component" value="Unassembled WGS sequence"/>
</dbReference>
<keyword evidence="7" id="KW-0963">Cytoplasm</keyword>
<dbReference type="GO" id="GO:0000045">
    <property type="term" value="P:autophagosome assembly"/>
    <property type="evidence" value="ECO:0007669"/>
    <property type="project" value="TreeGrafter"/>
</dbReference>
<dbReference type="EMBL" id="QEAO01000003">
    <property type="protein sequence ID" value="TPX37245.1"/>
    <property type="molecule type" value="Genomic_DNA"/>
</dbReference>
<evidence type="ECO:0000313" key="11">
    <source>
        <dbReference type="Proteomes" id="UP000319731"/>
    </source>
</evidence>
<dbReference type="Gene3D" id="3.40.50.720">
    <property type="entry name" value="NAD(P)-binding Rossmann-like Domain"/>
    <property type="match status" value="1"/>
</dbReference>
<keyword evidence="7" id="KW-0833">Ubl conjugation pathway</keyword>
<dbReference type="InterPro" id="IPR000594">
    <property type="entry name" value="ThiF_NAD_FAD-bd"/>
</dbReference>
<comment type="function">
    <text evidence="7">E1-like activating enzyme involved in the 2 ubiquitin-like systems required for cytoplasm to vacuole transport (Cvt) and autophagy. Activates ATG12 for its conjugation with ATG5 and ATG8 for its conjugation with phosphatidylethanolamine. Both systems are needed for the ATG8 association to Cvt vesicles and autophagosomes membranes. Autophagy is essential for maintenance of amino acid levels and protein synthesis under nitrogen starvation. Required for selective autophagic degradation of the nucleus (nucleophagy) as well as for mitophagy which contributes to regulate mitochondrial quantity and quality by eliminating the mitochondria to a basal level to fulfill cellular energy requirements and preventing excess ROS production.</text>
</comment>
<evidence type="ECO:0000313" key="10">
    <source>
        <dbReference type="EMBL" id="TPX37245.1"/>
    </source>
</evidence>
<evidence type="ECO:0000256" key="4">
    <source>
        <dbReference type="ARBA" id="ARBA00022927"/>
    </source>
</evidence>
<dbReference type="FunFam" id="3.40.140.70:FF:000001">
    <property type="entry name" value="Ubiquitin-like modifier-activating enzyme atg7"/>
    <property type="match status" value="1"/>
</dbReference>
<dbReference type="GO" id="GO:0019778">
    <property type="term" value="F:Atg12 activating enzyme activity"/>
    <property type="evidence" value="ECO:0007669"/>
    <property type="project" value="TreeGrafter"/>
</dbReference>
<comment type="caution">
    <text evidence="10">The sequence shown here is derived from an EMBL/GenBank/DDBJ whole genome shotgun (WGS) entry which is preliminary data.</text>
</comment>
<dbReference type="GO" id="GO:0015031">
    <property type="term" value="P:protein transport"/>
    <property type="evidence" value="ECO:0007669"/>
    <property type="project" value="UniProtKB-UniRule"/>
</dbReference>
<dbReference type="CDD" id="cd01486">
    <property type="entry name" value="Apg7"/>
    <property type="match status" value="1"/>
</dbReference>
<dbReference type="InterPro" id="IPR035985">
    <property type="entry name" value="Ubiquitin-activating_enz"/>
</dbReference>
<comment type="subcellular location">
    <subcellularLocation>
        <location evidence="7">Cytoplasm</location>
    </subcellularLocation>
    <subcellularLocation>
        <location evidence="7">Preautophagosomal structure</location>
    </subcellularLocation>
</comment>
<feature type="domain" description="Ubiquitin-like modifier-activating enzyme Atg7 N-terminal" evidence="9">
    <location>
        <begin position="7"/>
        <end position="338"/>
    </location>
</feature>
<dbReference type="GO" id="GO:0034727">
    <property type="term" value="P:piecemeal microautophagy of the nucleus"/>
    <property type="evidence" value="ECO:0007669"/>
    <property type="project" value="TreeGrafter"/>
</dbReference>
<dbReference type="NCBIfam" id="TIGR01381">
    <property type="entry name" value="E1_like_apg7"/>
    <property type="match status" value="1"/>
</dbReference>
<organism evidence="10 11">
    <name type="scientific">Synchytrium microbalum</name>
    <dbReference type="NCBI Taxonomy" id="1806994"/>
    <lineage>
        <taxon>Eukaryota</taxon>
        <taxon>Fungi</taxon>
        <taxon>Fungi incertae sedis</taxon>
        <taxon>Chytridiomycota</taxon>
        <taxon>Chytridiomycota incertae sedis</taxon>
        <taxon>Chytridiomycetes</taxon>
        <taxon>Synchytriales</taxon>
        <taxon>Synchytriaceae</taxon>
        <taxon>Synchytrium</taxon>
    </lineage>
</organism>
<dbReference type="GO" id="GO:0006995">
    <property type="term" value="P:cellular response to nitrogen starvation"/>
    <property type="evidence" value="ECO:0007669"/>
    <property type="project" value="TreeGrafter"/>
</dbReference>
<evidence type="ECO:0000256" key="6">
    <source>
        <dbReference type="PIRSR" id="PIRSR606285-1"/>
    </source>
</evidence>
<proteinExistence type="inferred from homology"/>
<evidence type="ECO:0000256" key="5">
    <source>
        <dbReference type="ARBA" id="ARBA00023006"/>
    </source>
</evidence>
<dbReference type="Gene3D" id="3.40.140.70">
    <property type="entry name" value="Ubiquitin-like modifier-activating enzyme ATG7 N-terminal domain"/>
    <property type="match status" value="1"/>
</dbReference>
<dbReference type="RefSeq" id="XP_031027315.1">
    <property type="nucleotide sequence ID" value="XM_031167031.1"/>
</dbReference>
<evidence type="ECO:0000259" key="9">
    <source>
        <dbReference type="Pfam" id="PF16420"/>
    </source>
</evidence>
<evidence type="ECO:0000256" key="1">
    <source>
        <dbReference type="ARBA" id="ARBA00010931"/>
    </source>
</evidence>
<dbReference type="OrthoDB" id="338614at2759"/>
<evidence type="ECO:0000256" key="2">
    <source>
        <dbReference type="ARBA" id="ARBA00017647"/>
    </source>
</evidence>
<dbReference type="SUPFAM" id="SSF69572">
    <property type="entry name" value="Activating enzymes of the ubiquitin-like proteins"/>
    <property type="match status" value="1"/>
</dbReference>
<evidence type="ECO:0000256" key="7">
    <source>
        <dbReference type="RuleBase" id="RU366022"/>
    </source>
</evidence>
<dbReference type="STRING" id="1806994.A0A507CHU2"/>
<dbReference type="PANTHER" id="PTHR10953">
    <property type="entry name" value="UBIQUITIN-ACTIVATING ENZYME E1"/>
    <property type="match status" value="1"/>
</dbReference>
<evidence type="ECO:0000259" key="8">
    <source>
        <dbReference type="Pfam" id="PF00899"/>
    </source>
</evidence>
<gene>
    <name evidence="10" type="ORF">SmJEL517_g01103</name>
</gene>
<dbReference type="InterPro" id="IPR045886">
    <property type="entry name" value="ThiF/MoeB/HesA"/>
</dbReference>
<dbReference type="InterPro" id="IPR032197">
    <property type="entry name" value="Atg7_N"/>
</dbReference>
<dbReference type="InterPro" id="IPR006285">
    <property type="entry name" value="Atg7"/>
</dbReference>
<dbReference type="GO" id="GO:0032446">
    <property type="term" value="P:protein modification by small protein conjugation"/>
    <property type="evidence" value="ECO:0007669"/>
    <property type="project" value="TreeGrafter"/>
</dbReference>
<dbReference type="InterPro" id="IPR042522">
    <property type="entry name" value="Atg7_N_1"/>
</dbReference>
<dbReference type="PANTHER" id="PTHR10953:SF3">
    <property type="entry name" value="UBIQUITIN-LIKE MODIFIER-ACTIVATING ENZYME ATG7"/>
    <property type="match status" value="1"/>
</dbReference>
<comment type="subunit">
    <text evidence="7">Homodimer.</text>
</comment>
<dbReference type="FunFam" id="3.40.50.720:FF:000243">
    <property type="entry name" value="Ubiquitin-like modifier-activating enzyme ATG7"/>
    <property type="match status" value="1"/>
</dbReference>
<comment type="similarity">
    <text evidence="1 7">Belongs to the ATG7 family.</text>
</comment>
<dbReference type="Pfam" id="PF16420">
    <property type="entry name" value="ATG7_N"/>
    <property type="match status" value="1"/>
</dbReference>
<name>A0A507CHU2_9FUNG</name>
<keyword evidence="4 7" id="KW-0653">Protein transport</keyword>
<dbReference type="GO" id="GO:0000422">
    <property type="term" value="P:autophagy of mitochondrion"/>
    <property type="evidence" value="ECO:0007669"/>
    <property type="project" value="TreeGrafter"/>
</dbReference>